<feature type="domain" description="Acyl-CoA dehydrogenase/oxidase C-terminal" evidence="7">
    <location>
        <begin position="238"/>
        <end position="382"/>
    </location>
</feature>
<dbReference type="FunFam" id="1.20.140.10:FF:000001">
    <property type="entry name" value="Acyl-CoA dehydrogenase"/>
    <property type="match status" value="1"/>
</dbReference>
<feature type="domain" description="Acyl-CoA dehydrogenase/oxidase N-terminal" evidence="9">
    <location>
        <begin position="8"/>
        <end position="122"/>
    </location>
</feature>
<dbReference type="Gene3D" id="2.40.110.10">
    <property type="entry name" value="Butyryl-CoA Dehydrogenase, subunit A, domain 2"/>
    <property type="match status" value="1"/>
</dbReference>
<dbReference type="GO" id="GO:0050660">
    <property type="term" value="F:flavin adenine dinucleotide binding"/>
    <property type="evidence" value="ECO:0007669"/>
    <property type="project" value="InterPro"/>
</dbReference>
<dbReference type="InterPro" id="IPR009100">
    <property type="entry name" value="AcylCoA_DH/oxidase_NM_dom_sf"/>
</dbReference>
<protein>
    <submittedName>
        <fullName evidence="10">Acyl-CoA dehydrogenase domain protein</fullName>
    </submittedName>
</protein>
<dbReference type="Gene3D" id="1.10.540.10">
    <property type="entry name" value="Acyl-CoA dehydrogenase/oxidase, N-terminal domain"/>
    <property type="match status" value="1"/>
</dbReference>
<evidence type="ECO:0000259" key="7">
    <source>
        <dbReference type="Pfam" id="PF00441"/>
    </source>
</evidence>
<dbReference type="InterPro" id="IPR009075">
    <property type="entry name" value="AcylCo_DH/oxidase_C"/>
</dbReference>
<dbReference type="EMBL" id="CP000699">
    <property type="protein sequence ID" value="ABQ67961.1"/>
    <property type="molecule type" value="Genomic_DNA"/>
</dbReference>
<dbReference type="PIRSF" id="PIRSF016578">
    <property type="entry name" value="HsaA"/>
    <property type="match status" value="1"/>
</dbReference>
<accession>A0A9J9HAG7</accession>
<dbReference type="Pfam" id="PF00441">
    <property type="entry name" value="Acyl-CoA_dh_1"/>
    <property type="match status" value="1"/>
</dbReference>
<dbReference type="PROSITE" id="PS00073">
    <property type="entry name" value="ACYL_COA_DH_2"/>
    <property type="match status" value="1"/>
</dbReference>
<sequence>MMRSRWMTEELVILADQAARFLQAELVPERESWERDRCVSRAAWRKAGAAGLLCASIPEEYGGGGGSWAHEAVISCEISRAGLGAGFGLGVSVSCSIVAHYILSYGSEAQKARWLPALATGEIIGAIAMTEPGAGSDLKAIRTQARPCEGGYRITGQKTFITNGQTADLILVVAKTDMAAGAKGMSLLAVEAANAEGFVRGRNLDKLGLHAQDTSELFFEDVFVPEENLLGGEPGRAFAQLMEQLIWERLTVTLNAATDMERAIEMTAAYARERSAFGQRLMDFQNTQFKLAECKASAVVARALFDDMLQRFLEGTLDAATAASAKYWASEALGKVADECLQLFGGYGYMTEYPIARLWADARASRIYAGASDIMKTIIARTL</sequence>
<keyword evidence="11" id="KW-1185">Reference proteome</keyword>
<keyword evidence="5 6" id="KW-0560">Oxidoreductase</keyword>
<evidence type="ECO:0000259" key="9">
    <source>
        <dbReference type="Pfam" id="PF02771"/>
    </source>
</evidence>
<dbReference type="FunFam" id="2.40.110.10:FF:000002">
    <property type="entry name" value="Acyl-CoA dehydrogenase fadE12"/>
    <property type="match status" value="1"/>
</dbReference>
<comment type="cofactor">
    <cofactor evidence="1 6">
        <name>FAD</name>
        <dbReference type="ChEBI" id="CHEBI:57692"/>
    </cofactor>
</comment>
<evidence type="ECO:0000313" key="11">
    <source>
        <dbReference type="Proteomes" id="UP000001989"/>
    </source>
</evidence>
<dbReference type="Gene3D" id="1.20.140.10">
    <property type="entry name" value="Butyryl-CoA Dehydrogenase, subunit A, domain 3"/>
    <property type="match status" value="1"/>
</dbReference>
<name>A0A9J9HAG7_RHIWR</name>
<dbReference type="SUPFAM" id="SSF47203">
    <property type="entry name" value="Acyl-CoA dehydrogenase C-terminal domain-like"/>
    <property type="match status" value="1"/>
</dbReference>
<dbReference type="Pfam" id="PF02771">
    <property type="entry name" value="Acyl-CoA_dh_N"/>
    <property type="match status" value="1"/>
</dbReference>
<proteinExistence type="inferred from homology"/>
<dbReference type="InterPro" id="IPR006091">
    <property type="entry name" value="Acyl-CoA_Oxase/DH_mid-dom"/>
</dbReference>
<dbReference type="Proteomes" id="UP000001989">
    <property type="component" value="Chromosome"/>
</dbReference>
<evidence type="ECO:0000256" key="5">
    <source>
        <dbReference type="ARBA" id="ARBA00023002"/>
    </source>
</evidence>
<evidence type="ECO:0000313" key="10">
    <source>
        <dbReference type="EMBL" id="ABQ67961.1"/>
    </source>
</evidence>
<dbReference type="PROSITE" id="PS00072">
    <property type="entry name" value="ACYL_COA_DH_1"/>
    <property type="match status" value="1"/>
</dbReference>
<dbReference type="InterPro" id="IPR013786">
    <property type="entry name" value="AcylCoA_DH/ox_N"/>
</dbReference>
<dbReference type="KEGG" id="swi:Swit_1598"/>
<keyword evidence="4 6" id="KW-0274">FAD</keyword>
<dbReference type="PANTHER" id="PTHR43884:SF12">
    <property type="entry name" value="ISOVALERYL-COA DEHYDROGENASE, MITOCHONDRIAL-RELATED"/>
    <property type="match status" value="1"/>
</dbReference>
<evidence type="ECO:0000256" key="1">
    <source>
        <dbReference type="ARBA" id="ARBA00001974"/>
    </source>
</evidence>
<organism evidence="10 11">
    <name type="scientific">Rhizorhabdus wittichii (strain DSM 6014 / CCUG 31198 / JCM 15750 / NBRC 105917 / EY 4224 / RW1)</name>
    <name type="common">Sphingomonas wittichii</name>
    <dbReference type="NCBI Taxonomy" id="392499"/>
    <lineage>
        <taxon>Bacteria</taxon>
        <taxon>Pseudomonadati</taxon>
        <taxon>Pseudomonadota</taxon>
        <taxon>Alphaproteobacteria</taxon>
        <taxon>Sphingomonadales</taxon>
        <taxon>Sphingomonadaceae</taxon>
        <taxon>Rhizorhabdus</taxon>
    </lineage>
</organism>
<comment type="similarity">
    <text evidence="2 6">Belongs to the acyl-CoA dehydrogenase family.</text>
</comment>
<dbReference type="InterPro" id="IPR046373">
    <property type="entry name" value="Acyl-CoA_Oxase/DH_mid-dom_sf"/>
</dbReference>
<evidence type="ECO:0000259" key="8">
    <source>
        <dbReference type="Pfam" id="PF02770"/>
    </source>
</evidence>
<evidence type="ECO:0000256" key="6">
    <source>
        <dbReference type="RuleBase" id="RU362125"/>
    </source>
</evidence>
<feature type="domain" description="Acyl-CoA oxidase/dehydrogenase middle" evidence="8">
    <location>
        <begin position="126"/>
        <end position="222"/>
    </location>
</feature>
<keyword evidence="3 6" id="KW-0285">Flavoprotein</keyword>
<dbReference type="SUPFAM" id="SSF56645">
    <property type="entry name" value="Acyl-CoA dehydrogenase NM domain-like"/>
    <property type="match status" value="1"/>
</dbReference>
<dbReference type="InterPro" id="IPR006089">
    <property type="entry name" value="Acyl-CoA_DH_CS"/>
</dbReference>
<evidence type="ECO:0000256" key="4">
    <source>
        <dbReference type="ARBA" id="ARBA00022827"/>
    </source>
</evidence>
<gene>
    <name evidence="10" type="ordered locus">Swit_1598</name>
</gene>
<dbReference type="InterPro" id="IPR037069">
    <property type="entry name" value="AcylCoA_DH/ox_N_sf"/>
</dbReference>
<dbReference type="Pfam" id="PF02770">
    <property type="entry name" value="Acyl-CoA_dh_M"/>
    <property type="match status" value="1"/>
</dbReference>
<dbReference type="AlphaFoldDB" id="A0A9J9HAG7"/>
<dbReference type="InterPro" id="IPR036250">
    <property type="entry name" value="AcylCo_DH-like_C"/>
</dbReference>
<reference evidence="10 11" key="1">
    <citation type="journal article" date="2010" name="J. Bacteriol.">
        <title>Genome sequence of the dioxin-mineralizing bacterium Sphingomonas wittichii RW1.</title>
        <authorList>
            <person name="Miller T.R."/>
            <person name="Delcher A.L."/>
            <person name="Salzberg S.L."/>
            <person name="Saunders E."/>
            <person name="Detter J.C."/>
            <person name="Halden R.U."/>
        </authorList>
    </citation>
    <scope>NUCLEOTIDE SEQUENCE [LARGE SCALE GENOMIC DNA]</scope>
    <source>
        <strain evidence="11">DSM 6014 / CCUG 31198 / JCM 15750 / NBRC 105917 / EY 4224 / RW1</strain>
    </source>
</reference>
<dbReference type="FunFam" id="1.10.540.10:FF:000026">
    <property type="entry name" value="Acyl-CoA dehydrogenase medium chain"/>
    <property type="match status" value="1"/>
</dbReference>
<evidence type="ECO:0000256" key="2">
    <source>
        <dbReference type="ARBA" id="ARBA00009347"/>
    </source>
</evidence>
<dbReference type="PANTHER" id="PTHR43884">
    <property type="entry name" value="ACYL-COA DEHYDROGENASE"/>
    <property type="match status" value="1"/>
</dbReference>
<dbReference type="GO" id="GO:0003995">
    <property type="term" value="F:acyl-CoA dehydrogenase activity"/>
    <property type="evidence" value="ECO:0007669"/>
    <property type="project" value="InterPro"/>
</dbReference>
<evidence type="ECO:0000256" key="3">
    <source>
        <dbReference type="ARBA" id="ARBA00022630"/>
    </source>
</evidence>